<dbReference type="InterPro" id="IPR050545">
    <property type="entry name" value="Mycobact_MmpL"/>
</dbReference>
<dbReference type="CDD" id="cd16329">
    <property type="entry name" value="LolA_like"/>
    <property type="match status" value="1"/>
</dbReference>
<comment type="subcellular location">
    <subcellularLocation>
        <location evidence="1">Cell membrane</location>
        <topology evidence="1">Multi-pass membrane protein</topology>
    </subcellularLocation>
</comment>
<feature type="transmembrane region" description="Helical" evidence="6">
    <location>
        <begin position="81"/>
        <end position="101"/>
    </location>
</feature>
<protein>
    <submittedName>
        <fullName evidence="9">Outer membrane lipoprotein-sorting protein</fullName>
    </submittedName>
</protein>
<dbReference type="Pfam" id="PF03176">
    <property type="entry name" value="MMPL"/>
    <property type="match status" value="1"/>
</dbReference>
<evidence type="ECO:0000313" key="9">
    <source>
        <dbReference type="EMBL" id="NNF07711.1"/>
    </source>
</evidence>
<dbReference type="EMBL" id="JABDJR010000528">
    <property type="protein sequence ID" value="NNF07711.1"/>
    <property type="molecule type" value="Genomic_DNA"/>
</dbReference>
<evidence type="ECO:0000256" key="4">
    <source>
        <dbReference type="ARBA" id="ARBA00022989"/>
    </source>
</evidence>
<feature type="transmembrane region" description="Helical" evidence="6">
    <location>
        <begin position="7"/>
        <end position="26"/>
    </location>
</feature>
<evidence type="ECO:0000256" key="5">
    <source>
        <dbReference type="ARBA" id="ARBA00023136"/>
    </source>
</evidence>
<organism evidence="9 10">
    <name type="scientific">Eiseniibacteriota bacterium</name>
    <dbReference type="NCBI Taxonomy" id="2212470"/>
    <lineage>
        <taxon>Bacteria</taxon>
        <taxon>Candidatus Eiseniibacteriota</taxon>
    </lineage>
</organism>
<feature type="domain" description="Membrane transport protein MMPL" evidence="7">
    <location>
        <begin position="35"/>
        <end position="130"/>
    </location>
</feature>
<sequence length="406" mass="45263">KSVKLGLLSLIPNLWPIVITMGFMGWSRIWLEPSTAMVAAVTIGIAVDDSVHFLSKYLAARQRGESERESVNHAFEVSGRAIVFTTAILLSAFGAVGFSQFSPYVKFGLLCGMAIFLALAGDLFVLPAIFEHPKNRKKSAMPSKKVASLLLFLAASCVPLGSALAQDQSTDSATKGRQVMQAVQDANDGLVSERADLTMILRDKGGRSVTREFETLLLAEEDKPARSLIRFTSPPDVRGTSFLTYDREEIDDQWLYLPALGKVKRIAPSKRGASFLGSQLSYEDLGRQEPDDYNHQYLRTETYEGFECDVVSSVSKLESAYSKVDSWIMIEQNLPVRVDYYDKKGRLLKQTRLSDFEESDGYWRAQKVLIENLQNGKITELSVRKRDVNADVDESELTVEALSSDW</sequence>
<accession>A0A7Y2E9I1</accession>
<name>A0A7Y2E9I1_UNCEI</name>
<dbReference type="Proteomes" id="UP000547674">
    <property type="component" value="Unassembled WGS sequence"/>
</dbReference>
<keyword evidence="3 6" id="KW-0812">Transmembrane</keyword>
<evidence type="ECO:0000259" key="8">
    <source>
        <dbReference type="Pfam" id="PF17131"/>
    </source>
</evidence>
<dbReference type="AlphaFoldDB" id="A0A7Y2E9I1"/>
<reference evidence="9 10" key="1">
    <citation type="submission" date="2020-03" db="EMBL/GenBank/DDBJ databases">
        <title>Metabolic flexibility allows generalist bacteria to become dominant in a frequently disturbed ecosystem.</title>
        <authorList>
            <person name="Chen Y.-J."/>
            <person name="Leung P.M."/>
            <person name="Bay S.K."/>
            <person name="Hugenholtz P."/>
            <person name="Kessler A.J."/>
            <person name="Shelley G."/>
            <person name="Waite D.W."/>
            <person name="Cook P.L."/>
            <person name="Greening C."/>
        </authorList>
    </citation>
    <scope>NUCLEOTIDE SEQUENCE [LARGE SCALE GENOMIC DNA]</scope>
    <source>
        <strain evidence="9">SS_bin_28</strain>
    </source>
</reference>
<comment type="caution">
    <text evidence="9">The sequence shown here is derived from an EMBL/GenBank/DDBJ whole genome shotgun (WGS) entry which is preliminary data.</text>
</comment>
<evidence type="ECO:0000313" key="10">
    <source>
        <dbReference type="Proteomes" id="UP000547674"/>
    </source>
</evidence>
<dbReference type="Gene3D" id="1.20.1640.10">
    <property type="entry name" value="Multidrug efflux transporter AcrB transmembrane domain"/>
    <property type="match status" value="1"/>
</dbReference>
<evidence type="ECO:0000256" key="3">
    <source>
        <dbReference type="ARBA" id="ARBA00022692"/>
    </source>
</evidence>
<dbReference type="InterPro" id="IPR033399">
    <property type="entry name" value="TP_0789-like"/>
</dbReference>
<dbReference type="Gene3D" id="2.50.20.10">
    <property type="entry name" value="Lipoprotein localisation LolA/LolB/LppX"/>
    <property type="match status" value="1"/>
</dbReference>
<feature type="non-terminal residue" evidence="9">
    <location>
        <position position="1"/>
    </location>
</feature>
<gene>
    <name evidence="9" type="ORF">HKN21_13190</name>
</gene>
<keyword evidence="9" id="KW-0449">Lipoprotein</keyword>
<keyword evidence="5 6" id="KW-0472">Membrane</keyword>
<evidence type="ECO:0000259" key="7">
    <source>
        <dbReference type="Pfam" id="PF03176"/>
    </source>
</evidence>
<evidence type="ECO:0000256" key="2">
    <source>
        <dbReference type="ARBA" id="ARBA00022475"/>
    </source>
</evidence>
<dbReference type="PANTHER" id="PTHR33406">
    <property type="entry name" value="MEMBRANE PROTEIN MJ1562-RELATED"/>
    <property type="match status" value="1"/>
</dbReference>
<proteinExistence type="predicted"/>
<keyword evidence="2" id="KW-1003">Cell membrane</keyword>
<dbReference type="GO" id="GO:0005886">
    <property type="term" value="C:plasma membrane"/>
    <property type="evidence" value="ECO:0007669"/>
    <property type="project" value="UniProtKB-SubCell"/>
</dbReference>
<feature type="domain" description="Uncharacterized protein TP-0789" evidence="8">
    <location>
        <begin position="226"/>
        <end position="403"/>
    </location>
</feature>
<keyword evidence="4 6" id="KW-1133">Transmembrane helix</keyword>
<feature type="transmembrane region" description="Helical" evidence="6">
    <location>
        <begin position="146"/>
        <end position="165"/>
    </location>
</feature>
<dbReference type="SUPFAM" id="SSF82866">
    <property type="entry name" value="Multidrug efflux transporter AcrB transmembrane domain"/>
    <property type="match status" value="1"/>
</dbReference>
<dbReference type="PANTHER" id="PTHR33406:SF12">
    <property type="entry name" value="BLR2997 PROTEIN"/>
    <property type="match status" value="1"/>
</dbReference>
<evidence type="ECO:0000256" key="1">
    <source>
        <dbReference type="ARBA" id="ARBA00004651"/>
    </source>
</evidence>
<feature type="transmembrane region" description="Helical" evidence="6">
    <location>
        <begin position="107"/>
        <end position="126"/>
    </location>
</feature>
<evidence type="ECO:0000256" key="6">
    <source>
        <dbReference type="SAM" id="Phobius"/>
    </source>
</evidence>
<dbReference type="Pfam" id="PF17131">
    <property type="entry name" value="LolA_like"/>
    <property type="match status" value="1"/>
</dbReference>
<dbReference type="InterPro" id="IPR004869">
    <property type="entry name" value="MMPL_dom"/>
</dbReference>